<sequence length="102" mass="10953">MPDLTITREDTDARHGRYVARIAGIEAEAELTFTRRGKGQVSADHTGAPEALRGTGAAAALVEAMVADARKEGFRIIPACSYVADRLAKNPDWADAFAVERP</sequence>
<evidence type="ECO:0000313" key="3">
    <source>
        <dbReference type="Proteomes" id="UP000640509"/>
    </source>
</evidence>
<dbReference type="InterPro" id="IPR045057">
    <property type="entry name" value="Gcn5-rel_NAT"/>
</dbReference>
<gene>
    <name evidence="2" type="ORF">GCM10011402_10770</name>
</gene>
<protein>
    <submittedName>
        <fullName evidence="2">N-acetyltransferase</fullName>
    </submittedName>
</protein>
<dbReference type="Gene3D" id="3.40.630.30">
    <property type="match status" value="1"/>
</dbReference>
<accession>A0ABQ1VF01</accession>
<evidence type="ECO:0000313" key="2">
    <source>
        <dbReference type="EMBL" id="GGF60626.1"/>
    </source>
</evidence>
<organism evidence="2 3">
    <name type="scientific">Paracoccus acridae</name>
    <dbReference type="NCBI Taxonomy" id="1795310"/>
    <lineage>
        <taxon>Bacteria</taxon>
        <taxon>Pseudomonadati</taxon>
        <taxon>Pseudomonadota</taxon>
        <taxon>Alphaproteobacteria</taxon>
        <taxon>Rhodobacterales</taxon>
        <taxon>Paracoccaceae</taxon>
        <taxon>Paracoccus</taxon>
    </lineage>
</organism>
<dbReference type="PANTHER" id="PTHR31435">
    <property type="entry name" value="PROTEIN NATD1"/>
    <property type="match status" value="1"/>
</dbReference>
<name>A0ABQ1VF01_9RHOB</name>
<reference evidence="3" key="1">
    <citation type="journal article" date="2019" name="Int. J. Syst. Evol. Microbiol.">
        <title>The Global Catalogue of Microorganisms (GCM) 10K type strain sequencing project: providing services to taxonomists for standard genome sequencing and annotation.</title>
        <authorList>
            <consortium name="The Broad Institute Genomics Platform"/>
            <consortium name="The Broad Institute Genome Sequencing Center for Infectious Disease"/>
            <person name="Wu L."/>
            <person name="Ma J."/>
        </authorList>
    </citation>
    <scope>NUCLEOTIDE SEQUENCE [LARGE SCALE GENOMIC DNA]</scope>
    <source>
        <strain evidence="3">CGMCC 1.15419</strain>
    </source>
</reference>
<dbReference type="PROSITE" id="PS51729">
    <property type="entry name" value="GNAT_YJDJ"/>
    <property type="match status" value="1"/>
</dbReference>
<comment type="caution">
    <text evidence="2">The sequence shown here is derived from an EMBL/GenBank/DDBJ whole genome shotgun (WGS) entry which is preliminary data.</text>
</comment>
<keyword evidence="3" id="KW-1185">Reference proteome</keyword>
<dbReference type="SUPFAM" id="SSF55729">
    <property type="entry name" value="Acyl-CoA N-acyltransferases (Nat)"/>
    <property type="match status" value="1"/>
</dbReference>
<dbReference type="InterPro" id="IPR031165">
    <property type="entry name" value="GNAT_YJDJ"/>
</dbReference>
<dbReference type="EMBL" id="BMIV01000003">
    <property type="protein sequence ID" value="GGF60626.1"/>
    <property type="molecule type" value="Genomic_DNA"/>
</dbReference>
<dbReference type="Proteomes" id="UP000640509">
    <property type="component" value="Unassembled WGS sequence"/>
</dbReference>
<feature type="domain" description="N-acetyltransferase" evidence="1">
    <location>
        <begin position="10"/>
        <end position="98"/>
    </location>
</feature>
<proteinExistence type="predicted"/>
<dbReference type="Pfam" id="PF14542">
    <property type="entry name" value="Acetyltransf_CG"/>
    <property type="match status" value="1"/>
</dbReference>
<dbReference type="PANTHER" id="PTHR31435:SF9">
    <property type="entry name" value="PROTEIN NATD1"/>
    <property type="match status" value="1"/>
</dbReference>
<dbReference type="InterPro" id="IPR016181">
    <property type="entry name" value="Acyl_CoA_acyltransferase"/>
</dbReference>
<dbReference type="RefSeq" id="WP_103172499.1">
    <property type="nucleotide sequence ID" value="NZ_BMIV01000003.1"/>
</dbReference>
<evidence type="ECO:0000259" key="1">
    <source>
        <dbReference type="PROSITE" id="PS51729"/>
    </source>
</evidence>